<dbReference type="AlphaFoldDB" id="E3N2F3"/>
<accession>E3N2F3</accession>
<evidence type="ECO:0008006" key="4">
    <source>
        <dbReference type="Google" id="ProtNLM"/>
    </source>
</evidence>
<dbReference type="RefSeq" id="XP_003097447.2">
    <property type="nucleotide sequence ID" value="XM_003097399.2"/>
</dbReference>
<evidence type="ECO:0000313" key="2">
    <source>
        <dbReference type="EMBL" id="EFO84107.1"/>
    </source>
</evidence>
<dbReference type="Proteomes" id="UP000008281">
    <property type="component" value="Unassembled WGS sequence"/>
</dbReference>
<dbReference type="EMBL" id="DS268512">
    <property type="protein sequence ID" value="EFO84107.1"/>
    <property type="molecule type" value="Genomic_DNA"/>
</dbReference>
<evidence type="ECO:0000313" key="3">
    <source>
        <dbReference type="Proteomes" id="UP000008281"/>
    </source>
</evidence>
<evidence type="ECO:0000256" key="1">
    <source>
        <dbReference type="SAM" id="MobiDB-lite"/>
    </source>
</evidence>
<keyword evidence="3" id="KW-1185">Reference proteome</keyword>
<feature type="region of interest" description="Disordered" evidence="1">
    <location>
        <begin position="1"/>
        <end position="73"/>
    </location>
</feature>
<dbReference type="HOGENOM" id="CLU_767773_0_0_1"/>
<proteinExistence type="predicted"/>
<reference evidence="2" key="1">
    <citation type="submission" date="2007-07" db="EMBL/GenBank/DDBJ databases">
        <title>PCAP assembly of the Caenorhabditis remanei genome.</title>
        <authorList>
            <consortium name="The Caenorhabditis remanei Sequencing Consortium"/>
            <person name="Wilson R.K."/>
        </authorList>
    </citation>
    <scope>NUCLEOTIDE SEQUENCE [LARGE SCALE GENOMIC DNA]</scope>
    <source>
        <strain evidence="2">PB4641</strain>
    </source>
</reference>
<dbReference type="InParanoid" id="E3N2F3"/>
<dbReference type="KEGG" id="crq:GCK72_012719"/>
<name>E3N2F3_CAERE</name>
<feature type="compositionally biased region" description="Polar residues" evidence="1">
    <location>
        <begin position="1"/>
        <end position="23"/>
    </location>
</feature>
<organism evidence="3">
    <name type="scientific">Caenorhabditis remanei</name>
    <name type="common">Caenorhabditis vulgaris</name>
    <dbReference type="NCBI Taxonomy" id="31234"/>
    <lineage>
        <taxon>Eukaryota</taxon>
        <taxon>Metazoa</taxon>
        <taxon>Ecdysozoa</taxon>
        <taxon>Nematoda</taxon>
        <taxon>Chromadorea</taxon>
        <taxon>Rhabditida</taxon>
        <taxon>Rhabditina</taxon>
        <taxon>Rhabditomorpha</taxon>
        <taxon>Rhabditoidea</taxon>
        <taxon>Rhabditidae</taxon>
        <taxon>Peloderinae</taxon>
        <taxon>Caenorhabditis</taxon>
    </lineage>
</organism>
<dbReference type="GeneID" id="9827856"/>
<sequence>MSNMHPRNVNDQPGQSGNNGPDPSQNPMPQSPSLWNPNSWNPWGVQQSGDQWVPPNVQQNVTPGYPIPPQNRPNPQFADVVGGPMISHAESGPMGHPHGQDPNYYQDIQQRNHYPPLQRLFSGEFNPLVDRNQPLGDLNPRGAFIPTQHSMYQNPWNAQQNPPMQYNYSNEPQRFLANPDPMQPIYDRNYYGLPAGIQAQNEISLGGAEFSQHPTSSRSQLDPGTVYSFIESHIKSAEFKREKALEIVKKLDKPLEEGEAIDRNELAAQFKKWQDNSKKRRKFRDTLGIDRGYLLATAISQYDYEDQRMACVRLHNWLKENEREAMLVYHEEVREAWVNEKKLIMSGEAEKRAFGKEEKRQ</sequence>
<protein>
    <recommendedName>
        <fullName evidence="4">CUT domain-containing protein</fullName>
    </recommendedName>
</protein>
<dbReference type="CTD" id="9827856"/>
<gene>
    <name evidence="2" type="ORF">CRE_16986</name>
</gene>
<feature type="compositionally biased region" description="Polar residues" evidence="1">
    <location>
        <begin position="31"/>
        <end position="62"/>
    </location>
</feature>